<dbReference type="Proteomes" id="UP000002668">
    <property type="component" value="Genome"/>
</dbReference>
<name>E5A9M9_LEPMJ</name>
<accession>E5A9M9</accession>
<organism evidence="2">
    <name type="scientific">Leptosphaeria maculans (strain JN3 / isolate v23.1.3 / race Av1-4-5-6-7-8)</name>
    <name type="common">Blackleg fungus</name>
    <name type="synonym">Phoma lingam</name>
    <dbReference type="NCBI Taxonomy" id="985895"/>
    <lineage>
        <taxon>Eukaryota</taxon>
        <taxon>Fungi</taxon>
        <taxon>Dikarya</taxon>
        <taxon>Ascomycota</taxon>
        <taxon>Pezizomycotina</taxon>
        <taxon>Dothideomycetes</taxon>
        <taxon>Pleosporomycetidae</taxon>
        <taxon>Pleosporales</taxon>
        <taxon>Pleosporineae</taxon>
        <taxon>Leptosphaeriaceae</taxon>
        <taxon>Plenodomus</taxon>
        <taxon>Plenodomus lingam/Leptosphaeria maculans species complex</taxon>
    </lineage>
</organism>
<reference evidence="2" key="1">
    <citation type="journal article" date="2011" name="Nat. Commun.">
        <title>Effector diversification within compartments of the Leptosphaeria maculans genome affected by Repeat-Induced Point mutations.</title>
        <authorList>
            <person name="Rouxel T."/>
            <person name="Grandaubert J."/>
            <person name="Hane J.K."/>
            <person name="Hoede C."/>
            <person name="van de Wouw A.P."/>
            <person name="Couloux A."/>
            <person name="Dominguez V."/>
            <person name="Anthouard V."/>
            <person name="Bally P."/>
            <person name="Bourras S."/>
            <person name="Cozijnsen A.J."/>
            <person name="Ciuffetti L.M."/>
            <person name="Degrave A."/>
            <person name="Dilmaghani A."/>
            <person name="Duret L."/>
            <person name="Fudal I."/>
            <person name="Goodwin S.B."/>
            <person name="Gout L."/>
            <person name="Glaser N."/>
            <person name="Linglin J."/>
            <person name="Kema G.H.J."/>
            <person name="Lapalu N."/>
            <person name="Lawrence C.B."/>
            <person name="May K."/>
            <person name="Meyer M."/>
            <person name="Ollivier B."/>
            <person name="Poulain J."/>
            <person name="Schoch C.L."/>
            <person name="Simon A."/>
            <person name="Spatafora J.W."/>
            <person name="Stachowiak A."/>
            <person name="Turgeon B.G."/>
            <person name="Tyler B.M."/>
            <person name="Vincent D."/>
            <person name="Weissenbach J."/>
            <person name="Amselem J."/>
            <person name="Quesneville H."/>
            <person name="Oliver R.P."/>
            <person name="Wincker P."/>
            <person name="Balesdent M.-H."/>
            <person name="Howlett B.J."/>
        </authorList>
    </citation>
    <scope>NUCLEOTIDE SEQUENCE [LARGE SCALE GENOMIC DNA]</scope>
    <source>
        <strain evidence="2">JN3 / isolate v23.1.3 / race Av1-4-5-6-7-8</strain>
    </source>
</reference>
<dbReference type="AlphaFoldDB" id="E5A9M9"/>
<sequence length="91" mass="10148">MCRRRGFIPGLYCLYSVRPKTAFKRGFPAFVKISNIGKTNHIDLLELSVKTSRKANCDKNSVCETANEMGVTCVTSTLDSLDHGRSVDDFD</sequence>
<keyword evidence="2" id="KW-1185">Reference proteome</keyword>
<dbReference type="EMBL" id="FP929138">
    <property type="protein sequence ID" value="CBY00370.1"/>
    <property type="molecule type" value="Genomic_DNA"/>
</dbReference>
<proteinExistence type="predicted"/>
<protein>
    <submittedName>
        <fullName evidence="1">Predicted protein</fullName>
    </submittedName>
</protein>
<dbReference type="HOGENOM" id="CLU_2427427_0_0_1"/>
<evidence type="ECO:0000313" key="2">
    <source>
        <dbReference type="Proteomes" id="UP000002668"/>
    </source>
</evidence>
<evidence type="ECO:0000313" key="1">
    <source>
        <dbReference type="EMBL" id="CBY00370.1"/>
    </source>
</evidence>
<gene>
    <name evidence="1" type="ORF">LEMA_uP015000.1</name>
</gene>
<dbReference type="InParanoid" id="E5A9M9"/>
<dbReference type="VEuPathDB" id="FungiDB:LEMA_uP015000.1"/>